<accession>A0ABQ2QBZ8</accession>
<dbReference type="EC" id="2.4.1.21" evidence="2"/>
<sequence length="572" mass="63124">MTQENVNRVLLVAAENDALQGAKVGGMADVIRDLPPALAQCGVIADVAMPNYGFLAAHYHAKHYANITLNFAGATHYVKVFCMPRPTSKSDVLAINGVSDTNMLPEQMQSNPSMVYLFDHPLFNHHGQVYCNGAHDRPFADDATKFALFSLSVATCLIDHILPRYTVLHLHDWHAAMVAMLRQCVDDFSSLKELTCVYTIHNLALQGIRPFNGDESSFAAWFPQFVNQLKPIAKLSIFDPRYGNCINPMRMGIVLSDRVHLVSPTYAQEVLLPSDHAKGFFGGEGLEADLLAKAEQQKLIGIINGCMYSDIEQAEQAGIERYAAFLVMAQNALLKWQAKVSEVSAIDSIALCRLSQLNTRLLTLSLANTMNSDNAKTPFLLTSVGRLTEQKVLILLQPCVDVHGHQQVSTVLDALLDTLKSEQPDGVLMLLGSGDLHIARQLQGVAARHDNLVFMHGYDEALSEELYRIGDLFLMPSSFEPCGISQMLAMRAGQPCLVHAVGGLKDTIIDNVSGWSFSGASLSEQGTALVARFKQILALYQTEQWQHVAQNASKQRFTWDNVAKEYKDKLYC</sequence>
<evidence type="ECO:0000259" key="6">
    <source>
        <dbReference type="Pfam" id="PF08323"/>
    </source>
</evidence>
<dbReference type="Pfam" id="PF08323">
    <property type="entry name" value="Glyco_transf_5"/>
    <property type="match status" value="1"/>
</dbReference>
<evidence type="ECO:0000313" key="7">
    <source>
        <dbReference type="EMBL" id="GGP74460.1"/>
    </source>
</evidence>
<evidence type="ECO:0000256" key="1">
    <source>
        <dbReference type="ARBA" id="ARBA00001478"/>
    </source>
</evidence>
<keyword evidence="4" id="KW-0808">Transferase</keyword>
<keyword evidence="8" id="KW-1185">Reference proteome</keyword>
<comment type="catalytic activity">
    <reaction evidence="1">
        <text>[(1-&gt;4)-alpha-D-glucosyl](n) + ADP-alpha-D-glucose = [(1-&gt;4)-alpha-D-glucosyl](n+1) + ADP + H(+)</text>
        <dbReference type="Rhea" id="RHEA:18189"/>
        <dbReference type="Rhea" id="RHEA-COMP:9584"/>
        <dbReference type="Rhea" id="RHEA-COMP:9587"/>
        <dbReference type="ChEBI" id="CHEBI:15378"/>
        <dbReference type="ChEBI" id="CHEBI:15444"/>
        <dbReference type="ChEBI" id="CHEBI:57498"/>
        <dbReference type="ChEBI" id="CHEBI:456216"/>
        <dbReference type="EC" id="2.4.1.21"/>
    </reaction>
</comment>
<dbReference type="Proteomes" id="UP000654004">
    <property type="component" value="Unassembled WGS sequence"/>
</dbReference>
<feature type="domain" description="Glycosyl transferase family 1" evidence="5">
    <location>
        <begin position="401"/>
        <end position="540"/>
    </location>
</feature>
<dbReference type="Gene3D" id="3.40.50.2000">
    <property type="entry name" value="Glycogen Phosphorylase B"/>
    <property type="match status" value="2"/>
</dbReference>
<dbReference type="InterPro" id="IPR001296">
    <property type="entry name" value="Glyco_trans_1"/>
</dbReference>
<evidence type="ECO:0000256" key="3">
    <source>
        <dbReference type="ARBA" id="ARBA00022676"/>
    </source>
</evidence>
<dbReference type="Pfam" id="PF00534">
    <property type="entry name" value="Glycos_transf_1"/>
    <property type="match status" value="1"/>
</dbReference>
<comment type="caution">
    <text evidence="7">The sequence shown here is derived from an EMBL/GenBank/DDBJ whole genome shotgun (WGS) entry which is preliminary data.</text>
</comment>
<reference evidence="8" key="1">
    <citation type="journal article" date="2019" name="Int. J. Syst. Evol. Microbiol.">
        <title>The Global Catalogue of Microorganisms (GCM) 10K type strain sequencing project: providing services to taxonomists for standard genome sequencing and annotation.</title>
        <authorList>
            <consortium name="The Broad Institute Genomics Platform"/>
            <consortium name="The Broad Institute Genome Sequencing Center for Infectious Disease"/>
            <person name="Wu L."/>
            <person name="Ma J."/>
        </authorList>
    </citation>
    <scope>NUCLEOTIDE SEQUENCE [LARGE SCALE GENOMIC DNA]</scope>
    <source>
        <strain evidence="8">JCM 32305</strain>
    </source>
</reference>
<feature type="domain" description="Starch synthase catalytic" evidence="6">
    <location>
        <begin position="8"/>
        <end position="290"/>
    </location>
</feature>
<gene>
    <name evidence="7" type="primary">glgA</name>
    <name evidence="7" type="ORF">GCM10009410_02800</name>
</gene>
<dbReference type="PANTHER" id="PTHR45825">
    <property type="entry name" value="GRANULE-BOUND STARCH SYNTHASE 1, CHLOROPLASTIC/AMYLOPLASTIC"/>
    <property type="match status" value="1"/>
</dbReference>
<dbReference type="PANTHER" id="PTHR45825:SF11">
    <property type="entry name" value="ALPHA AMYLASE DOMAIN-CONTAINING PROTEIN"/>
    <property type="match status" value="1"/>
</dbReference>
<dbReference type="InterPro" id="IPR013534">
    <property type="entry name" value="Starch_synth_cat_dom"/>
</dbReference>
<dbReference type="RefSeq" id="WP_188952636.1">
    <property type="nucleotide sequence ID" value="NZ_BMQW01000001.1"/>
</dbReference>
<dbReference type="EMBL" id="BMQW01000001">
    <property type="protein sequence ID" value="GGP74460.1"/>
    <property type="molecule type" value="Genomic_DNA"/>
</dbReference>
<keyword evidence="3" id="KW-0328">Glycosyltransferase</keyword>
<organism evidence="7 8">
    <name type="scientific">Shewanella ulleungensis</name>
    <dbReference type="NCBI Taxonomy" id="2282699"/>
    <lineage>
        <taxon>Bacteria</taxon>
        <taxon>Pseudomonadati</taxon>
        <taxon>Pseudomonadota</taxon>
        <taxon>Gammaproteobacteria</taxon>
        <taxon>Alteromonadales</taxon>
        <taxon>Shewanellaceae</taxon>
        <taxon>Shewanella</taxon>
    </lineage>
</organism>
<evidence type="ECO:0000256" key="4">
    <source>
        <dbReference type="ARBA" id="ARBA00022679"/>
    </source>
</evidence>
<evidence type="ECO:0000313" key="8">
    <source>
        <dbReference type="Proteomes" id="UP000654004"/>
    </source>
</evidence>
<evidence type="ECO:0000259" key="5">
    <source>
        <dbReference type="Pfam" id="PF00534"/>
    </source>
</evidence>
<name>A0ABQ2QBZ8_9GAMM</name>
<dbReference type="SUPFAM" id="SSF53756">
    <property type="entry name" value="UDP-Glycosyltransferase/glycogen phosphorylase"/>
    <property type="match status" value="1"/>
</dbReference>
<evidence type="ECO:0000256" key="2">
    <source>
        <dbReference type="ARBA" id="ARBA00012588"/>
    </source>
</evidence>
<protein>
    <recommendedName>
        <fullName evidence="2">starch synthase</fullName>
        <ecNumber evidence="2">2.4.1.21</ecNumber>
    </recommendedName>
</protein>
<proteinExistence type="predicted"/>